<reference evidence="2" key="1">
    <citation type="submission" date="2013-06" db="EMBL/GenBank/DDBJ databases">
        <authorList>
            <person name="Zhao Q."/>
        </authorList>
    </citation>
    <scope>NUCLEOTIDE SEQUENCE</scope>
    <source>
        <strain evidence="2">cv. W1943</strain>
    </source>
</reference>
<evidence type="ECO:0000313" key="2">
    <source>
        <dbReference type="Proteomes" id="UP000008022"/>
    </source>
</evidence>
<proteinExistence type="predicted"/>
<keyword evidence="2" id="KW-1185">Reference proteome</keyword>
<protein>
    <submittedName>
        <fullName evidence="1">Uncharacterized protein</fullName>
    </submittedName>
</protein>
<dbReference type="HOGENOM" id="CLU_1799459_0_0_1"/>
<dbReference type="AlphaFoldDB" id="A0A0E0MWA8"/>
<reference evidence="1" key="2">
    <citation type="submission" date="2015-06" db="UniProtKB">
        <authorList>
            <consortium name="EnsemblPlants"/>
        </authorList>
    </citation>
    <scope>IDENTIFICATION</scope>
</reference>
<dbReference type="Gramene" id="ORUFI01G17120.1">
    <property type="protein sequence ID" value="ORUFI01G17120.1"/>
    <property type="gene ID" value="ORUFI01G17120"/>
</dbReference>
<organism evidence="1 2">
    <name type="scientific">Oryza rufipogon</name>
    <name type="common">Brownbeard rice</name>
    <name type="synonym">Asian wild rice</name>
    <dbReference type="NCBI Taxonomy" id="4529"/>
    <lineage>
        <taxon>Eukaryota</taxon>
        <taxon>Viridiplantae</taxon>
        <taxon>Streptophyta</taxon>
        <taxon>Embryophyta</taxon>
        <taxon>Tracheophyta</taxon>
        <taxon>Spermatophyta</taxon>
        <taxon>Magnoliopsida</taxon>
        <taxon>Liliopsida</taxon>
        <taxon>Poales</taxon>
        <taxon>Poaceae</taxon>
        <taxon>BOP clade</taxon>
        <taxon>Oryzoideae</taxon>
        <taxon>Oryzeae</taxon>
        <taxon>Oryzinae</taxon>
        <taxon>Oryza</taxon>
    </lineage>
</organism>
<name>A0A0E0MWA8_ORYRU</name>
<dbReference type="Proteomes" id="UP000008022">
    <property type="component" value="Unassembled WGS sequence"/>
</dbReference>
<sequence>MGDGDGRAVAPVSVREAAMAIPVAVSEVPTEHFVRDIGAAMGVRFLACEATYYNGDLVGGALIPKPAANHGANWIPRDTVFCLIMHMSARYILLNSLELFMEGRDGGGGAGGRDSFSANSASTSSAKKSRIDTSMVSWDWYRHLGSVGVGWDRFLRRTLSDVTVKWCQSGV</sequence>
<evidence type="ECO:0000313" key="1">
    <source>
        <dbReference type="EnsemblPlants" id="ORUFI01G17120.1"/>
    </source>
</evidence>
<dbReference type="EnsemblPlants" id="ORUFI01G17120.1">
    <property type="protein sequence ID" value="ORUFI01G17120.1"/>
    <property type="gene ID" value="ORUFI01G17120"/>
</dbReference>
<accession>A0A0E0MWA8</accession>